<comment type="subcellular location">
    <subcellularLocation>
        <location evidence="2">Cytoplasm</location>
        <location evidence="2">Cytosol</location>
    </subcellularLocation>
    <subcellularLocation>
        <location evidence="1">Mitochondrion outer membrane</location>
        <topology evidence="1">Peripheral membrane protein</topology>
    </subcellularLocation>
</comment>
<keyword evidence="10 23" id="KW-0547">Nucleotide-binding</keyword>
<comment type="pathway">
    <text evidence="4">Carbohydrate metabolism; hexose metabolism.</text>
</comment>
<evidence type="ECO:0000256" key="17">
    <source>
        <dbReference type="ARBA" id="ARBA00023152"/>
    </source>
</evidence>
<dbReference type="GO" id="GO:0005524">
    <property type="term" value="F:ATP binding"/>
    <property type="evidence" value="ECO:0007669"/>
    <property type="project" value="UniProtKB-UniRule"/>
</dbReference>
<sequence>MVPDCDVRFLLSHREQLLEVKTRMSEAMLQGLSKQTHGQASVQMLPTHVRSTPDGREHGDYLALDLGGSSFRVLVGVAGSNATWEKTQCEHAPKDLHHFTGDNLFSHIVHCILDFLEYMGMTGASLPLGFTFSFPCRQSKLDQGILLKWTKGFKASGCEGQDIVMLLKEAVRQIRGFHLNFVAVVNDTVGTMMTCAHEDPECEVGLIIGTGTNACYMEEMHNIELVEGNEGRMCVNMEWGALKLN</sequence>
<dbReference type="InterPro" id="IPR001312">
    <property type="entry name" value="Hexokinase"/>
</dbReference>
<dbReference type="PANTHER" id="PTHR19443:SF4">
    <property type="entry name" value="HEXOKINASE-2"/>
    <property type="match status" value="1"/>
</dbReference>
<dbReference type="PROSITE" id="PS00378">
    <property type="entry name" value="HEXOKINASE_1"/>
    <property type="match status" value="1"/>
</dbReference>
<dbReference type="InterPro" id="IPR043129">
    <property type="entry name" value="ATPase_NBD"/>
</dbReference>
<evidence type="ECO:0000256" key="11">
    <source>
        <dbReference type="ARBA" id="ARBA00022777"/>
    </source>
</evidence>
<organism evidence="26 27">
    <name type="scientific">Cynoglossus semilaevis</name>
    <name type="common">Tongue sole</name>
    <dbReference type="NCBI Taxonomy" id="244447"/>
    <lineage>
        <taxon>Eukaryota</taxon>
        <taxon>Metazoa</taxon>
        <taxon>Chordata</taxon>
        <taxon>Craniata</taxon>
        <taxon>Vertebrata</taxon>
        <taxon>Euteleostomi</taxon>
        <taxon>Actinopterygii</taxon>
        <taxon>Neopterygii</taxon>
        <taxon>Teleostei</taxon>
        <taxon>Neoteleostei</taxon>
        <taxon>Acanthomorphata</taxon>
        <taxon>Carangaria</taxon>
        <taxon>Pleuronectiformes</taxon>
        <taxon>Pleuronectoidei</taxon>
        <taxon>Cynoglossidae</taxon>
        <taxon>Cynoglossinae</taxon>
        <taxon>Cynoglossus</taxon>
    </lineage>
</organism>
<evidence type="ECO:0000256" key="16">
    <source>
        <dbReference type="ARBA" id="ARBA00023136"/>
    </source>
</evidence>
<dbReference type="GO" id="GO:0005741">
    <property type="term" value="C:mitochondrial outer membrane"/>
    <property type="evidence" value="ECO:0007669"/>
    <property type="project" value="UniProtKB-SubCell"/>
</dbReference>
<keyword evidence="13 23" id="KW-0067">ATP-binding</keyword>
<dbReference type="AlphaFoldDB" id="A0A3P8WEC1"/>
<evidence type="ECO:0000313" key="27">
    <source>
        <dbReference type="Proteomes" id="UP000265120"/>
    </source>
</evidence>
<keyword evidence="6" id="KW-0963">Cytoplasm</keyword>
<evidence type="ECO:0000259" key="25">
    <source>
        <dbReference type="Pfam" id="PF03727"/>
    </source>
</evidence>
<dbReference type="GO" id="GO:0006096">
    <property type="term" value="P:glycolytic process"/>
    <property type="evidence" value="ECO:0007669"/>
    <property type="project" value="UniProtKB-UniPathway"/>
</dbReference>
<evidence type="ECO:0000256" key="7">
    <source>
        <dbReference type="ARBA" id="ARBA00022533"/>
    </source>
</evidence>
<dbReference type="OMA" id="CYLEKIS"/>
<reference evidence="26" key="3">
    <citation type="submission" date="2025-09" db="UniProtKB">
        <authorList>
            <consortium name="Ensembl"/>
        </authorList>
    </citation>
    <scope>IDENTIFICATION</scope>
</reference>
<evidence type="ECO:0000256" key="8">
    <source>
        <dbReference type="ARBA" id="ARBA00022679"/>
    </source>
</evidence>
<dbReference type="UniPathway" id="UPA00242"/>
<evidence type="ECO:0000256" key="2">
    <source>
        <dbReference type="ARBA" id="ARBA00004514"/>
    </source>
</evidence>
<dbReference type="GeneTree" id="ENSGT00950000182787"/>
<reference evidence="26 27" key="1">
    <citation type="journal article" date="2014" name="Nat. Genet.">
        <title>Whole-genome sequence of a flatfish provides insights into ZW sex chromosome evolution and adaptation to a benthic lifestyle.</title>
        <authorList>
            <person name="Chen S."/>
            <person name="Zhang G."/>
            <person name="Shao C."/>
            <person name="Huang Q."/>
            <person name="Liu G."/>
            <person name="Zhang P."/>
            <person name="Song W."/>
            <person name="An N."/>
            <person name="Chalopin D."/>
            <person name="Volff J.N."/>
            <person name="Hong Y."/>
            <person name="Li Q."/>
            <person name="Sha Z."/>
            <person name="Zhou H."/>
            <person name="Xie M."/>
            <person name="Yu Q."/>
            <person name="Liu Y."/>
            <person name="Xiang H."/>
            <person name="Wang N."/>
            <person name="Wu K."/>
            <person name="Yang C."/>
            <person name="Zhou Q."/>
            <person name="Liao X."/>
            <person name="Yang L."/>
            <person name="Hu Q."/>
            <person name="Zhang J."/>
            <person name="Meng L."/>
            <person name="Jin L."/>
            <person name="Tian Y."/>
            <person name="Lian J."/>
            <person name="Yang J."/>
            <person name="Miao G."/>
            <person name="Liu S."/>
            <person name="Liang Z."/>
            <person name="Yan F."/>
            <person name="Li Y."/>
            <person name="Sun B."/>
            <person name="Zhang H."/>
            <person name="Zhang J."/>
            <person name="Zhu Y."/>
            <person name="Du M."/>
            <person name="Zhao Y."/>
            <person name="Schartl M."/>
            <person name="Tang Q."/>
            <person name="Wang J."/>
        </authorList>
    </citation>
    <scope>NUCLEOTIDE SEQUENCE</scope>
</reference>
<dbReference type="InterPro" id="IPR022672">
    <property type="entry name" value="Hexokinase_N"/>
</dbReference>
<comment type="subunit">
    <text evidence="20">Monomer. Interacts with TIGAR; the interaction increases hexokinase activity in a hypoxia- and HIF1A-dependent manner.</text>
</comment>
<dbReference type="Gene3D" id="3.30.420.40">
    <property type="match status" value="1"/>
</dbReference>
<evidence type="ECO:0000256" key="3">
    <source>
        <dbReference type="ARBA" id="ARBA00004888"/>
    </source>
</evidence>
<comment type="function">
    <text evidence="19">Catalyzes the phosphorylation of hexose, such as D-glucose and D-fructose, to hexose 6-phosphate (D-glucose 6-phosphate and D-fructose 6-phosphate, respectively). Mediates the initial step of glycolysis by catalyzing phosphorylation of D-glucose to D-glucose 6-phosphate. Plays a key role in maintaining the integrity of the outer mitochondrial membrane by preventing the release of apoptogenic molecules from the intermembrane space and subsequent apoptosis.</text>
</comment>
<dbReference type="GO" id="GO:0001678">
    <property type="term" value="P:intracellular glucose homeostasis"/>
    <property type="evidence" value="ECO:0007669"/>
    <property type="project" value="InterPro"/>
</dbReference>
<keyword evidence="7" id="KW-0021">Allosteric enzyme</keyword>
<dbReference type="PANTHER" id="PTHR19443">
    <property type="entry name" value="HEXOKINASE"/>
    <property type="match status" value="1"/>
</dbReference>
<proteinExistence type="inferred from homology"/>
<keyword evidence="14" id="KW-0007">Acetylation</keyword>
<keyword evidence="27" id="KW-1185">Reference proteome</keyword>
<evidence type="ECO:0000256" key="4">
    <source>
        <dbReference type="ARBA" id="ARBA00005028"/>
    </source>
</evidence>
<dbReference type="UniPathway" id="UPA00109">
    <property type="reaction ID" value="UER00180"/>
</dbReference>
<evidence type="ECO:0000256" key="9">
    <source>
        <dbReference type="ARBA" id="ARBA00022737"/>
    </source>
</evidence>
<evidence type="ECO:0000256" key="6">
    <source>
        <dbReference type="ARBA" id="ARBA00022490"/>
    </source>
</evidence>
<dbReference type="Ensembl" id="ENSCSET00000026156.1">
    <property type="protein sequence ID" value="ENSCSEP00000025818.1"/>
    <property type="gene ID" value="ENSCSEG00000016497.1"/>
</dbReference>
<comment type="pathway">
    <text evidence="3">Carbohydrate degradation; glycolysis; D-glyceraldehyde 3-phosphate and glycerone phosphate from D-glucose: step 1/4.</text>
</comment>
<dbReference type="PROSITE" id="PS51748">
    <property type="entry name" value="HEXOKINASE_2"/>
    <property type="match status" value="1"/>
</dbReference>
<accession>A0A3P8WEC1</accession>
<keyword evidence="16" id="KW-0472">Membrane</keyword>
<keyword evidence="11 23" id="KW-0418">Kinase</keyword>
<evidence type="ECO:0000256" key="23">
    <source>
        <dbReference type="RuleBase" id="RU362007"/>
    </source>
</evidence>
<evidence type="ECO:0000256" key="13">
    <source>
        <dbReference type="ARBA" id="ARBA00022840"/>
    </source>
</evidence>
<name>A0A3P8WEC1_CYNSE</name>
<comment type="catalytic activity">
    <reaction evidence="21">
        <text>D-fructose + ATP = D-fructose 6-phosphate + ADP + H(+)</text>
        <dbReference type="Rhea" id="RHEA:16125"/>
        <dbReference type="ChEBI" id="CHEBI:15378"/>
        <dbReference type="ChEBI" id="CHEBI:30616"/>
        <dbReference type="ChEBI" id="CHEBI:37721"/>
        <dbReference type="ChEBI" id="CHEBI:61527"/>
        <dbReference type="ChEBI" id="CHEBI:456216"/>
        <dbReference type="EC" id="2.7.1.1"/>
    </reaction>
    <physiologicalReaction direction="left-to-right" evidence="21">
        <dbReference type="Rhea" id="RHEA:16126"/>
    </physiologicalReaction>
</comment>
<evidence type="ECO:0000256" key="1">
    <source>
        <dbReference type="ARBA" id="ARBA00004450"/>
    </source>
</evidence>
<dbReference type="FunFam" id="3.30.420.40:FF:000805">
    <property type="entry name" value="Hexokinase-2"/>
    <property type="match status" value="1"/>
</dbReference>
<evidence type="ECO:0000256" key="12">
    <source>
        <dbReference type="ARBA" id="ARBA00022787"/>
    </source>
</evidence>
<evidence type="ECO:0000256" key="15">
    <source>
        <dbReference type="ARBA" id="ARBA00023128"/>
    </source>
</evidence>
<evidence type="ECO:0000256" key="22">
    <source>
        <dbReference type="ARBA" id="ARBA00048160"/>
    </source>
</evidence>
<dbReference type="Proteomes" id="UP000265120">
    <property type="component" value="Chromosome W"/>
</dbReference>
<dbReference type="Gene3D" id="3.40.367.20">
    <property type="match status" value="1"/>
</dbReference>
<dbReference type="Pfam" id="PF03727">
    <property type="entry name" value="Hexokinase_2"/>
    <property type="match status" value="1"/>
</dbReference>
<dbReference type="GO" id="GO:0005829">
    <property type="term" value="C:cytosol"/>
    <property type="evidence" value="ECO:0007669"/>
    <property type="project" value="UniProtKB-SubCell"/>
</dbReference>
<evidence type="ECO:0000256" key="14">
    <source>
        <dbReference type="ARBA" id="ARBA00022990"/>
    </source>
</evidence>
<dbReference type="PRINTS" id="PR00475">
    <property type="entry name" value="HEXOKINASE"/>
</dbReference>
<evidence type="ECO:0000256" key="21">
    <source>
        <dbReference type="ARBA" id="ARBA00047905"/>
    </source>
</evidence>
<keyword evidence="8 23" id="KW-0808">Transferase</keyword>
<dbReference type="GO" id="GO:0004340">
    <property type="term" value="F:glucokinase activity"/>
    <property type="evidence" value="ECO:0007669"/>
    <property type="project" value="TreeGrafter"/>
</dbReference>
<dbReference type="InParanoid" id="A0A3P8WEC1"/>
<dbReference type="GO" id="GO:0005536">
    <property type="term" value="F:D-glucose binding"/>
    <property type="evidence" value="ECO:0007669"/>
    <property type="project" value="InterPro"/>
</dbReference>
<keyword evidence="9" id="KW-0677">Repeat</keyword>
<evidence type="ECO:0000256" key="20">
    <source>
        <dbReference type="ARBA" id="ARBA00047013"/>
    </source>
</evidence>
<dbReference type="STRING" id="244447.ENSCSEP00000025818"/>
<protein>
    <recommendedName>
        <fullName evidence="23">Phosphotransferase</fullName>
        <ecNumber evidence="23">2.7.1.-</ecNumber>
    </recommendedName>
</protein>
<dbReference type="EC" id="2.7.1.-" evidence="23"/>
<reference evidence="26" key="2">
    <citation type="submission" date="2025-08" db="UniProtKB">
        <authorList>
            <consortium name="Ensembl"/>
        </authorList>
    </citation>
    <scope>IDENTIFICATION</scope>
</reference>
<evidence type="ECO:0000256" key="10">
    <source>
        <dbReference type="ARBA" id="ARBA00022741"/>
    </source>
</evidence>
<keyword evidence="12" id="KW-1000">Mitochondrion outer membrane</keyword>
<keyword evidence="15" id="KW-0496">Mitochondrion</keyword>
<comment type="catalytic activity">
    <reaction evidence="22">
        <text>D-glucose + ATP = D-glucose 6-phosphate + ADP + H(+)</text>
        <dbReference type="Rhea" id="RHEA:17825"/>
        <dbReference type="ChEBI" id="CHEBI:4167"/>
        <dbReference type="ChEBI" id="CHEBI:15378"/>
        <dbReference type="ChEBI" id="CHEBI:30616"/>
        <dbReference type="ChEBI" id="CHEBI:61548"/>
        <dbReference type="ChEBI" id="CHEBI:456216"/>
        <dbReference type="EC" id="2.7.1.1"/>
    </reaction>
    <physiologicalReaction direction="left-to-right" evidence="22">
        <dbReference type="Rhea" id="RHEA:17826"/>
    </physiologicalReaction>
</comment>
<feature type="domain" description="Hexokinase N-terminal" evidence="24">
    <location>
        <begin position="13"/>
        <end position="196"/>
    </location>
</feature>
<evidence type="ECO:0000256" key="5">
    <source>
        <dbReference type="ARBA" id="ARBA00009225"/>
    </source>
</evidence>
<evidence type="ECO:0000313" key="26">
    <source>
        <dbReference type="Ensembl" id="ENSCSEP00000025818.1"/>
    </source>
</evidence>
<evidence type="ECO:0000256" key="19">
    <source>
        <dbReference type="ARBA" id="ARBA00046097"/>
    </source>
</evidence>
<feature type="domain" description="Hexokinase C-terminal" evidence="25">
    <location>
        <begin position="204"/>
        <end position="242"/>
    </location>
</feature>
<dbReference type="GO" id="GO:0006006">
    <property type="term" value="P:glucose metabolic process"/>
    <property type="evidence" value="ECO:0007669"/>
    <property type="project" value="TreeGrafter"/>
</dbReference>
<evidence type="ECO:0000259" key="24">
    <source>
        <dbReference type="Pfam" id="PF00349"/>
    </source>
</evidence>
<comment type="catalytic activity">
    <reaction evidence="18">
        <text>a D-hexose + ATP = a D-hexose 6-phosphate + ADP + H(+)</text>
        <dbReference type="Rhea" id="RHEA:22740"/>
        <dbReference type="ChEBI" id="CHEBI:4194"/>
        <dbReference type="ChEBI" id="CHEBI:15378"/>
        <dbReference type="ChEBI" id="CHEBI:30616"/>
        <dbReference type="ChEBI" id="CHEBI:229467"/>
        <dbReference type="ChEBI" id="CHEBI:456216"/>
        <dbReference type="EC" id="2.7.1.1"/>
    </reaction>
    <physiologicalReaction direction="left-to-right" evidence="18">
        <dbReference type="Rhea" id="RHEA:22741"/>
    </physiologicalReaction>
</comment>
<dbReference type="SUPFAM" id="SSF53067">
    <property type="entry name" value="Actin-like ATPase domain"/>
    <property type="match status" value="2"/>
</dbReference>
<dbReference type="GO" id="GO:0008865">
    <property type="term" value="F:fructokinase activity"/>
    <property type="evidence" value="ECO:0007669"/>
    <property type="project" value="TreeGrafter"/>
</dbReference>
<evidence type="ECO:0000256" key="18">
    <source>
        <dbReference type="ARBA" id="ARBA00044613"/>
    </source>
</evidence>
<comment type="similarity">
    <text evidence="5 23">Belongs to the hexokinase family.</text>
</comment>
<dbReference type="InterPro" id="IPR019807">
    <property type="entry name" value="Hexokinase_BS"/>
</dbReference>
<dbReference type="InterPro" id="IPR022673">
    <property type="entry name" value="Hexokinase_C"/>
</dbReference>
<keyword evidence="17 23" id="KW-0324">Glycolysis</keyword>
<dbReference type="Pfam" id="PF00349">
    <property type="entry name" value="Hexokinase_1"/>
    <property type="match status" value="1"/>
</dbReference>